<organism evidence="6 7">
    <name type="scientific">Novosphingobium capsulatum</name>
    <dbReference type="NCBI Taxonomy" id="13688"/>
    <lineage>
        <taxon>Bacteria</taxon>
        <taxon>Pseudomonadati</taxon>
        <taxon>Pseudomonadota</taxon>
        <taxon>Alphaproteobacteria</taxon>
        <taxon>Sphingomonadales</taxon>
        <taxon>Sphingomonadaceae</taxon>
        <taxon>Novosphingobium</taxon>
    </lineage>
</organism>
<reference evidence="6 7" key="1">
    <citation type="submission" date="2023-07" db="EMBL/GenBank/DDBJ databases">
        <title>Sorghum-associated microbial communities from plants grown in Nebraska, USA.</title>
        <authorList>
            <person name="Schachtman D."/>
        </authorList>
    </citation>
    <scope>NUCLEOTIDE SEQUENCE [LARGE SCALE GENOMIC DNA]</scope>
    <source>
        <strain evidence="6 7">DS1027</strain>
    </source>
</reference>
<name>A0ABU1MI76_9SPHN</name>
<keyword evidence="4" id="KW-0472">Membrane</keyword>
<comment type="caution">
    <text evidence="6">The sequence shown here is derived from an EMBL/GenBank/DDBJ whole genome shotgun (WGS) entry which is preliminary data.</text>
</comment>
<keyword evidence="7" id="KW-1185">Reference proteome</keyword>
<dbReference type="Gene3D" id="3.30.1150.10">
    <property type="match status" value="1"/>
</dbReference>
<dbReference type="InterPro" id="IPR037682">
    <property type="entry name" value="TonB_C"/>
</dbReference>
<dbReference type="InterPro" id="IPR006260">
    <property type="entry name" value="TonB/TolA_C"/>
</dbReference>
<proteinExistence type="predicted"/>
<protein>
    <submittedName>
        <fullName evidence="6">TonB family protein</fullName>
    </submittedName>
</protein>
<feature type="domain" description="TonB C-terminal" evidence="5">
    <location>
        <begin position="69"/>
        <end position="146"/>
    </location>
</feature>
<evidence type="ECO:0000313" key="7">
    <source>
        <dbReference type="Proteomes" id="UP001184150"/>
    </source>
</evidence>
<accession>A0ABU1MI76</accession>
<evidence type="ECO:0000256" key="3">
    <source>
        <dbReference type="ARBA" id="ARBA00022989"/>
    </source>
</evidence>
<dbReference type="RefSeq" id="WP_309804281.1">
    <property type="nucleotide sequence ID" value="NZ_JAVDRD010000001.1"/>
</dbReference>
<sequence length="233" mass="23930">MNRAIPVDAPAFAHHHGGYNASGTGNGAMARKLTATSLAIGLLIGMPALAQDSTPGRPVTNPGTWISAADYPASALRNAEQGAVHFALTYDTTGMPTTCEVTASSGSSQLDDTTCRILMARARFVPGTKHGKPVGDTFRSSINWRLPGGGGGNGLNVVPAPTKQQMAFVVGADGKVLRCEASENGGGWHEVAPGTGLISCPVGKRFAPAKDTTGRTVAKRVTVTFTIAVDDAS</sequence>
<evidence type="ECO:0000256" key="4">
    <source>
        <dbReference type="ARBA" id="ARBA00023136"/>
    </source>
</evidence>
<evidence type="ECO:0000259" key="5">
    <source>
        <dbReference type="Pfam" id="PF03544"/>
    </source>
</evidence>
<gene>
    <name evidence="6" type="ORF">J2792_000457</name>
</gene>
<dbReference type="NCBIfam" id="TIGR01352">
    <property type="entry name" value="tonB_Cterm"/>
    <property type="match status" value="1"/>
</dbReference>
<evidence type="ECO:0000256" key="1">
    <source>
        <dbReference type="ARBA" id="ARBA00004167"/>
    </source>
</evidence>
<keyword evidence="2" id="KW-0812">Transmembrane</keyword>
<dbReference type="Pfam" id="PF03544">
    <property type="entry name" value="TonB_C"/>
    <property type="match status" value="1"/>
</dbReference>
<evidence type="ECO:0000313" key="6">
    <source>
        <dbReference type="EMBL" id="MDR6509617.1"/>
    </source>
</evidence>
<keyword evidence="3" id="KW-1133">Transmembrane helix</keyword>
<comment type="subcellular location">
    <subcellularLocation>
        <location evidence="1">Membrane</location>
        <topology evidence="1">Single-pass membrane protein</topology>
    </subcellularLocation>
</comment>
<dbReference type="Proteomes" id="UP001184150">
    <property type="component" value="Unassembled WGS sequence"/>
</dbReference>
<dbReference type="EMBL" id="JAVDRD010000001">
    <property type="protein sequence ID" value="MDR6509617.1"/>
    <property type="molecule type" value="Genomic_DNA"/>
</dbReference>
<dbReference type="SUPFAM" id="SSF74653">
    <property type="entry name" value="TolA/TonB C-terminal domain"/>
    <property type="match status" value="1"/>
</dbReference>
<evidence type="ECO:0000256" key="2">
    <source>
        <dbReference type="ARBA" id="ARBA00022692"/>
    </source>
</evidence>